<evidence type="ECO:0000313" key="3">
    <source>
        <dbReference type="Proteomes" id="UP000309061"/>
    </source>
</evidence>
<protein>
    <submittedName>
        <fullName evidence="2">Uncharacterized protein</fullName>
    </submittedName>
</protein>
<evidence type="ECO:0000256" key="1">
    <source>
        <dbReference type="SAM" id="MobiDB-lite"/>
    </source>
</evidence>
<sequence>MKGQFMDAYGRLRASALSMIVRDVAAAFWPELRALSMVTYADAFAEVAADKGTLEDQKIDDLLQRRHFKMERLIVDLAKKHGLAHTLSVIVQNNRRHAYVYTGDVGMTQSYVKSIGSMPQPARFRERFANAMSIPRLDLGDEPDGAFIMRNLYGVIAHNPIGRRFNETEQKLGMIQFCVPAIDCKAWGVELTLSEIIDSYPAAAERETPKRSLPWKKKARDEGTGTEGK</sequence>
<feature type="compositionally biased region" description="Basic and acidic residues" evidence="1">
    <location>
        <begin position="219"/>
        <end position="229"/>
    </location>
</feature>
<dbReference type="KEGG" id="mhey:H2LOC_012835"/>
<keyword evidence="3" id="KW-1185">Reference proteome</keyword>
<evidence type="ECO:0000313" key="2">
    <source>
        <dbReference type="EMBL" id="QGM46509.1"/>
    </source>
</evidence>
<gene>
    <name evidence="2" type="ORF">H2LOC_012835</name>
</gene>
<dbReference type="Proteomes" id="UP000309061">
    <property type="component" value="Chromosome"/>
</dbReference>
<accession>A0A6B8KFX7</accession>
<dbReference type="EMBL" id="CP046052">
    <property type="protein sequence ID" value="QGM46509.1"/>
    <property type="molecule type" value="Genomic_DNA"/>
</dbReference>
<proteinExistence type="predicted"/>
<dbReference type="OrthoDB" id="8478480at2"/>
<feature type="region of interest" description="Disordered" evidence="1">
    <location>
        <begin position="203"/>
        <end position="229"/>
    </location>
</feature>
<dbReference type="RefSeq" id="WP_136496742.1">
    <property type="nucleotide sequence ID" value="NZ_CP046052.1"/>
</dbReference>
<name>A0A6B8KFX7_9HYPH</name>
<dbReference type="AlphaFoldDB" id="A0A6B8KFX7"/>
<organism evidence="2 3">
    <name type="scientific">Methylocystis heyeri</name>
    <dbReference type="NCBI Taxonomy" id="391905"/>
    <lineage>
        <taxon>Bacteria</taxon>
        <taxon>Pseudomonadati</taxon>
        <taxon>Pseudomonadota</taxon>
        <taxon>Alphaproteobacteria</taxon>
        <taxon>Hyphomicrobiales</taxon>
        <taxon>Methylocystaceae</taxon>
        <taxon>Methylocystis</taxon>
    </lineage>
</organism>
<reference evidence="2 3" key="1">
    <citation type="submission" date="2019-11" db="EMBL/GenBank/DDBJ databases">
        <title>The genome sequence of Methylocystis heyeri.</title>
        <authorList>
            <person name="Oshkin I.Y."/>
            <person name="Miroshnikov K."/>
            <person name="Dedysh S.N."/>
        </authorList>
    </citation>
    <scope>NUCLEOTIDE SEQUENCE [LARGE SCALE GENOMIC DNA]</scope>
    <source>
        <strain evidence="2 3">H2</strain>
    </source>
</reference>